<evidence type="ECO:0000256" key="9">
    <source>
        <dbReference type="ARBA" id="ARBA00048092"/>
    </source>
</evidence>
<accession>A0ABP4H7M5</accession>
<dbReference type="Pfam" id="PF00394">
    <property type="entry name" value="Cu-oxidase"/>
    <property type="match status" value="1"/>
</dbReference>
<dbReference type="InterPro" id="IPR011707">
    <property type="entry name" value="Cu-oxidase-like_N"/>
</dbReference>
<name>A0ABP4H7M5_9ACTN</name>
<comment type="similarity">
    <text evidence="1">Belongs to the multicopper oxidase family.</text>
</comment>
<evidence type="ECO:0000313" key="14">
    <source>
        <dbReference type="EMBL" id="GAA1249171.1"/>
    </source>
</evidence>
<feature type="domain" description="Plastocyanin-like" evidence="13">
    <location>
        <begin position="182"/>
        <end position="225"/>
    </location>
</feature>
<feature type="domain" description="Plastocyanin-like" evidence="12">
    <location>
        <begin position="415"/>
        <end position="525"/>
    </location>
</feature>
<dbReference type="Pfam" id="PF07731">
    <property type="entry name" value="Cu-oxidase_2"/>
    <property type="match status" value="1"/>
</dbReference>
<dbReference type="InterPro" id="IPR008972">
    <property type="entry name" value="Cupredoxin"/>
</dbReference>
<keyword evidence="15" id="KW-1185">Reference proteome</keyword>
<organism evidence="14 15">
    <name type="scientific">Kitasatospora nipponensis</name>
    <dbReference type="NCBI Taxonomy" id="258049"/>
    <lineage>
        <taxon>Bacteria</taxon>
        <taxon>Bacillati</taxon>
        <taxon>Actinomycetota</taxon>
        <taxon>Actinomycetes</taxon>
        <taxon>Kitasatosporales</taxon>
        <taxon>Streptomycetaceae</taxon>
        <taxon>Kitasatospora</taxon>
    </lineage>
</organism>
<dbReference type="EC" id="1.16.3.4" evidence="5"/>
<feature type="chain" id="PRO_5046381302" description="Multicopper oxidase CueO" evidence="10">
    <location>
        <begin position="27"/>
        <end position="526"/>
    </location>
</feature>
<keyword evidence="3" id="KW-0479">Metal-binding</keyword>
<dbReference type="PROSITE" id="PS51257">
    <property type="entry name" value="PROKAR_LIPOPROTEIN"/>
    <property type="match status" value="1"/>
</dbReference>
<reference evidence="15" key="1">
    <citation type="journal article" date="2019" name="Int. J. Syst. Evol. Microbiol.">
        <title>The Global Catalogue of Microorganisms (GCM) 10K type strain sequencing project: providing services to taxonomists for standard genome sequencing and annotation.</title>
        <authorList>
            <consortium name="The Broad Institute Genomics Platform"/>
            <consortium name="The Broad Institute Genome Sequencing Center for Infectious Disease"/>
            <person name="Wu L."/>
            <person name="Ma J."/>
        </authorList>
    </citation>
    <scope>NUCLEOTIDE SEQUENCE [LARGE SCALE GENOMIC DNA]</scope>
    <source>
        <strain evidence="15">JCM 13004</strain>
    </source>
</reference>
<protein>
    <recommendedName>
        <fullName evidence="6">Multicopper oxidase CueO</fullName>
        <ecNumber evidence="5">1.16.3.4</ecNumber>
    </recommendedName>
    <alternativeName>
        <fullName evidence="7">Copper efflux oxidase</fullName>
    </alternativeName>
    <alternativeName>
        <fullName evidence="8">Cuprous oxidase</fullName>
    </alternativeName>
</protein>
<dbReference type="Pfam" id="PF07732">
    <property type="entry name" value="Cu-oxidase_3"/>
    <property type="match status" value="2"/>
</dbReference>
<evidence type="ECO:0000259" key="11">
    <source>
        <dbReference type="Pfam" id="PF00394"/>
    </source>
</evidence>
<dbReference type="InterPro" id="IPR001117">
    <property type="entry name" value="Cu-oxidase_2nd"/>
</dbReference>
<dbReference type="InterPro" id="IPR045087">
    <property type="entry name" value="Cu-oxidase_fam"/>
</dbReference>
<dbReference type="PROSITE" id="PS00080">
    <property type="entry name" value="MULTICOPPER_OXIDASE2"/>
    <property type="match status" value="1"/>
</dbReference>
<dbReference type="PANTHER" id="PTHR48267">
    <property type="entry name" value="CUPREDOXIN SUPERFAMILY PROTEIN"/>
    <property type="match status" value="1"/>
</dbReference>
<dbReference type="Proteomes" id="UP001500037">
    <property type="component" value="Unassembled WGS sequence"/>
</dbReference>
<evidence type="ECO:0000259" key="12">
    <source>
        <dbReference type="Pfam" id="PF07731"/>
    </source>
</evidence>
<feature type="domain" description="Plastocyanin-like" evidence="13">
    <location>
        <begin position="77"/>
        <end position="139"/>
    </location>
</feature>
<dbReference type="InterPro" id="IPR011706">
    <property type="entry name" value="Cu-oxidase_C"/>
</dbReference>
<dbReference type="PROSITE" id="PS51318">
    <property type="entry name" value="TAT"/>
    <property type="match status" value="1"/>
</dbReference>
<dbReference type="EMBL" id="BAAALF010000086">
    <property type="protein sequence ID" value="GAA1249171.1"/>
    <property type="molecule type" value="Genomic_DNA"/>
</dbReference>
<comment type="subunit">
    <text evidence="2">Monomer.</text>
</comment>
<evidence type="ECO:0000256" key="3">
    <source>
        <dbReference type="ARBA" id="ARBA00022723"/>
    </source>
</evidence>
<keyword evidence="10" id="KW-0732">Signal</keyword>
<dbReference type="InterPro" id="IPR006311">
    <property type="entry name" value="TAT_signal"/>
</dbReference>
<gene>
    <name evidence="14" type="ORF">GCM10009665_45000</name>
</gene>
<feature type="domain" description="Plastocyanin-like" evidence="11">
    <location>
        <begin position="279"/>
        <end position="358"/>
    </location>
</feature>
<proteinExistence type="inferred from homology"/>
<evidence type="ECO:0000256" key="1">
    <source>
        <dbReference type="ARBA" id="ARBA00010609"/>
    </source>
</evidence>
<comment type="catalytic activity">
    <reaction evidence="9">
        <text>4 Cu(+) + O2 + 4 H(+) = 4 Cu(2+) + 2 H2O</text>
        <dbReference type="Rhea" id="RHEA:30083"/>
        <dbReference type="ChEBI" id="CHEBI:15377"/>
        <dbReference type="ChEBI" id="CHEBI:15378"/>
        <dbReference type="ChEBI" id="CHEBI:15379"/>
        <dbReference type="ChEBI" id="CHEBI:29036"/>
        <dbReference type="ChEBI" id="CHEBI:49552"/>
        <dbReference type="EC" id="1.16.3.4"/>
    </reaction>
    <physiologicalReaction direction="left-to-right" evidence="9">
        <dbReference type="Rhea" id="RHEA:30084"/>
    </physiologicalReaction>
</comment>
<dbReference type="PANTHER" id="PTHR48267:SF1">
    <property type="entry name" value="BILIRUBIN OXIDASE"/>
    <property type="match status" value="1"/>
</dbReference>
<evidence type="ECO:0000256" key="6">
    <source>
        <dbReference type="ARBA" id="ARBA00041027"/>
    </source>
</evidence>
<evidence type="ECO:0000256" key="2">
    <source>
        <dbReference type="ARBA" id="ARBA00011245"/>
    </source>
</evidence>
<sequence length="526" mass="56573">MTASRRSMLKLAAGAGLAMATTPALSGCSAHSELNPGQLTSTARLPAPFTVPLPVPTPMKPSTTGAGGDRYAMTLRQADVEILPGYRTRIWGYDGTFPGPYLEARQGIATALTLTNALSVPIATHLHGALAPPTEDGFPTDLVYPASLADLADPAKTAAMSDMPGMPGMPSMADPLARTSALTRTYTFPMAQRAATLWYHDHRMDFTGAQVWKGLFGPCVVRDEREAALGLPCGPREIPLMITDRAFDADGQLIYPTSDPTLLGRPDMAKTIAAGAQGDVILVNGAPWPHLEVAAVRYRLRFVNASNARRYELTLDGPADSAFTQVGSDGGLLTTPLTHRTLHISPGERFDVVVDFSRYPVGSLVTLRNTAASGGPGQVMQFKVTSKAGDDSTIPTTLSTIETLTPTGTPHRLVFSRGADRWRINGTTFDPAKPLLHPQFGAVEEWRVLSTERHPFHLHGTQFQVLGRNTGGPGAYDHGWKDTVELSPGTEIRLAVRFDAYRGRFLAHCHNLEHEDMGMMATLSVS</sequence>
<comment type="caution">
    <text evidence="14">The sequence shown here is derived from an EMBL/GenBank/DDBJ whole genome shotgun (WGS) entry which is preliminary data.</text>
</comment>
<evidence type="ECO:0000256" key="5">
    <source>
        <dbReference type="ARBA" id="ARBA00038978"/>
    </source>
</evidence>
<evidence type="ECO:0000256" key="4">
    <source>
        <dbReference type="ARBA" id="ARBA00023002"/>
    </source>
</evidence>
<evidence type="ECO:0000256" key="8">
    <source>
        <dbReference type="ARBA" id="ARBA00043090"/>
    </source>
</evidence>
<dbReference type="Gene3D" id="2.60.40.420">
    <property type="entry name" value="Cupredoxins - blue copper proteins"/>
    <property type="match status" value="3"/>
</dbReference>
<feature type="signal peptide" evidence="10">
    <location>
        <begin position="1"/>
        <end position="26"/>
    </location>
</feature>
<evidence type="ECO:0000259" key="13">
    <source>
        <dbReference type="Pfam" id="PF07732"/>
    </source>
</evidence>
<evidence type="ECO:0000313" key="15">
    <source>
        <dbReference type="Proteomes" id="UP001500037"/>
    </source>
</evidence>
<dbReference type="SUPFAM" id="SSF49503">
    <property type="entry name" value="Cupredoxins"/>
    <property type="match status" value="3"/>
</dbReference>
<dbReference type="InterPro" id="IPR002355">
    <property type="entry name" value="Cu_oxidase_Cu_BS"/>
</dbReference>
<evidence type="ECO:0000256" key="7">
    <source>
        <dbReference type="ARBA" id="ARBA00042896"/>
    </source>
</evidence>
<keyword evidence="4" id="KW-0560">Oxidoreductase</keyword>
<evidence type="ECO:0000256" key="10">
    <source>
        <dbReference type="SAM" id="SignalP"/>
    </source>
</evidence>